<evidence type="ECO:0000313" key="1">
    <source>
        <dbReference type="EMBL" id="RSH76720.1"/>
    </source>
</evidence>
<keyword evidence="2" id="KW-1185">Reference proteome</keyword>
<accession>A0A427XCT4</accession>
<dbReference type="GO" id="GO:0006457">
    <property type="term" value="P:protein folding"/>
    <property type="evidence" value="ECO:0007669"/>
    <property type="project" value="InterPro"/>
</dbReference>
<dbReference type="GeneID" id="39589839"/>
<comment type="caution">
    <text evidence="1">The sequence shown here is derived from an EMBL/GenBank/DDBJ whole genome shotgun (WGS) entry which is preliminary data.</text>
</comment>
<evidence type="ECO:0000313" key="2">
    <source>
        <dbReference type="Proteomes" id="UP000279236"/>
    </source>
</evidence>
<dbReference type="OrthoDB" id="10629655at2759"/>
<dbReference type="EMBL" id="RSCE01000021">
    <property type="protein sequence ID" value="RSH76720.1"/>
    <property type="molecule type" value="Genomic_DNA"/>
</dbReference>
<dbReference type="AlphaFoldDB" id="A0A427XCT4"/>
<proteinExistence type="predicted"/>
<protein>
    <submittedName>
        <fullName evidence="1">Uncharacterized protein</fullName>
    </submittedName>
</protein>
<reference evidence="1 2" key="1">
    <citation type="submission" date="2018-11" db="EMBL/GenBank/DDBJ databases">
        <title>Genome sequence of Apiotrichum porosum DSM 27194.</title>
        <authorList>
            <person name="Aliyu H."/>
            <person name="Gorte O."/>
            <person name="Ochsenreither K."/>
        </authorList>
    </citation>
    <scope>NUCLEOTIDE SEQUENCE [LARGE SCALE GENOMIC DNA]</scope>
    <source>
        <strain evidence="1 2">DSM 27194</strain>
    </source>
</reference>
<dbReference type="Gene3D" id="2.30.22.10">
    <property type="entry name" value="Head domain of nucleotide exchange factor GrpE"/>
    <property type="match status" value="1"/>
</dbReference>
<dbReference type="Proteomes" id="UP000279236">
    <property type="component" value="Unassembled WGS sequence"/>
</dbReference>
<gene>
    <name evidence="1" type="ORF">EHS24_005296</name>
</gene>
<organism evidence="1 2">
    <name type="scientific">Apiotrichum porosum</name>
    <dbReference type="NCBI Taxonomy" id="105984"/>
    <lineage>
        <taxon>Eukaryota</taxon>
        <taxon>Fungi</taxon>
        <taxon>Dikarya</taxon>
        <taxon>Basidiomycota</taxon>
        <taxon>Agaricomycotina</taxon>
        <taxon>Tremellomycetes</taxon>
        <taxon>Trichosporonales</taxon>
        <taxon>Trichosporonaceae</taxon>
        <taxon>Apiotrichum</taxon>
    </lineage>
</organism>
<dbReference type="InterPro" id="IPR009012">
    <property type="entry name" value="GrpE_head"/>
</dbReference>
<name>A0A427XCT4_9TREE</name>
<dbReference type="RefSeq" id="XP_028471867.1">
    <property type="nucleotide sequence ID" value="XM_028620825.1"/>
</dbReference>
<sequence>MGLFKRSKDKERKESEFFTTLETGLRYICDAWEADVFRSRDEWVARADNRGVLTHELAQWMEDEVVGDGGVISELETYEDNLTVEIGETVQDFDPQLHDALDVMDDEQGTILALVRPALDFTDKLCRARDVGSPDAVNTLLAHAEAQSQDKINDSF</sequence>